<evidence type="ECO:0000256" key="1">
    <source>
        <dbReference type="SAM" id="SignalP"/>
    </source>
</evidence>
<dbReference type="SUPFAM" id="SSF49899">
    <property type="entry name" value="Concanavalin A-like lectins/glucanases"/>
    <property type="match status" value="1"/>
</dbReference>
<accession>A0ABX5XSP2</accession>
<evidence type="ECO:0000313" key="4">
    <source>
        <dbReference type="Proteomes" id="UP000318081"/>
    </source>
</evidence>
<dbReference type="RefSeq" id="WP_145214150.1">
    <property type="nucleotide sequence ID" value="NZ_CP036432.1"/>
</dbReference>
<keyword evidence="4" id="KW-1185">Reference proteome</keyword>
<dbReference type="EMBL" id="CP036432">
    <property type="protein sequence ID" value="QDV85035.1"/>
    <property type="molecule type" value="Genomic_DNA"/>
</dbReference>
<feature type="chain" id="PRO_5047112635" description="Beta-xylosidase C-terminal Concanavalin A-like domain-containing protein" evidence="1">
    <location>
        <begin position="26"/>
        <end position="239"/>
    </location>
</feature>
<dbReference type="InterPro" id="IPR013320">
    <property type="entry name" value="ConA-like_dom_sf"/>
</dbReference>
<sequence>MKRTLLRRFCLIAVLVNASALVVVGQEGENAKREAVEARAEAQLIVDTFQGSMRKQWRWLRENKDGWKLSDSGLQVLVEPGNMWGKANDAKNVLLHPVPRAWQDSVDVRVQLEQHPKKRWEQTNLVWYYSDSTMVKIGLEIEHGITNIVMGREEKDRTRTIAIIPYPGETVQLRLVIDGPELSGFYRKPGEHEWNAVGTAALPEDASTPPQVSLQFYQGEVDSGRWATASHFEMRPLER</sequence>
<evidence type="ECO:0000259" key="2">
    <source>
        <dbReference type="Pfam" id="PF17851"/>
    </source>
</evidence>
<organism evidence="3 4">
    <name type="scientific">Stieleria magnilauensis</name>
    <dbReference type="NCBI Taxonomy" id="2527963"/>
    <lineage>
        <taxon>Bacteria</taxon>
        <taxon>Pseudomonadati</taxon>
        <taxon>Planctomycetota</taxon>
        <taxon>Planctomycetia</taxon>
        <taxon>Pirellulales</taxon>
        <taxon>Pirellulaceae</taxon>
        <taxon>Stieleria</taxon>
    </lineage>
</organism>
<dbReference type="InterPro" id="IPR041542">
    <property type="entry name" value="GH43_C2"/>
</dbReference>
<dbReference type="Gene3D" id="2.60.120.200">
    <property type="match status" value="1"/>
</dbReference>
<dbReference type="Pfam" id="PF17851">
    <property type="entry name" value="GH43_C2"/>
    <property type="match status" value="1"/>
</dbReference>
<feature type="signal peptide" evidence="1">
    <location>
        <begin position="1"/>
        <end position="25"/>
    </location>
</feature>
<reference evidence="3 4" key="1">
    <citation type="submission" date="2019-02" db="EMBL/GenBank/DDBJ databases">
        <title>Deep-cultivation of Planctomycetes and their phenomic and genomic characterization uncovers novel biology.</title>
        <authorList>
            <person name="Wiegand S."/>
            <person name="Jogler M."/>
            <person name="Boedeker C."/>
            <person name="Pinto D."/>
            <person name="Vollmers J."/>
            <person name="Rivas-Marin E."/>
            <person name="Kohn T."/>
            <person name="Peeters S.H."/>
            <person name="Heuer A."/>
            <person name="Rast P."/>
            <person name="Oberbeckmann S."/>
            <person name="Bunk B."/>
            <person name="Jeske O."/>
            <person name="Meyerdierks A."/>
            <person name="Storesund J.E."/>
            <person name="Kallscheuer N."/>
            <person name="Luecker S."/>
            <person name="Lage O.M."/>
            <person name="Pohl T."/>
            <person name="Merkel B.J."/>
            <person name="Hornburger P."/>
            <person name="Mueller R.-W."/>
            <person name="Bruemmer F."/>
            <person name="Labrenz M."/>
            <person name="Spormann A.M."/>
            <person name="Op den Camp H."/>
            <person name="Overmann J."/>
            <person name="Amann R."/>
            <person name="Jetten M.S.M."/>
            <person name="Mascher T."/>
            <person name="Medema M.H."/>
            <person name="Devos D.P."/>
            <person name="Kaster A.-K."/>
            <person name="Ovreas L."/>
            <person name="Rohde M."/>
            <person name="Galperin M.Y."/>
            <person name="Jogler C."/>
        </authorList>
    </citation>
    <scope>NUCLEOTIDE SEQUENCE [LARGE SCALE GENOMIC DNA]</scope>
    <source>
        <strain evidence="3 4">TBK1r</strain>
    </source>
</reference>
<name>A0ABX5XSP2_9BACT</name>
<protein>
    <recommendedName>
        <fullName evidence="2">Beta-xylosidase C-terminal Concanavalin A-like domain-containing protein</fullName>
    </recommendedName>
</protein>
<evidence type="ECO:0000313" key="3">
    <source>
        <dbReference type="EMBL" id="QDV85035.1"/>
    </source>
</evidence>
<dbReference type="Proteomes" id="UP000318081">
    <property type="component" value="Chromosome"/>
</dbReference>
<gene>
    <name evidence="3" type="ORF">TBK1r_39890</name>
</gene>
<feature type="domain" description="Beta-xylosidase C-terminal Concanavalin A-like" evidence="2">
    <location>
        <begin position="47"/>
        <end position="200"/>
    </location>
</feature>
<proteinExistence type="predicted"/>
<keyword evidence="1" id="KW-0732">Signal</keyword>